<protein>
    <recommendedName>
        <fullName evidence="3">S1 motif domain-containing protein</fullName>
    </recommendedName>
</protein>
<evidence type="ECO:0008006" key="3">
    <source>
        <dbReference type="Google" id="ProtNLM"/>
    </source>
</evidence>
<dbReference type="OrthoDB" id="10253254at2759"/>
<reference evidence="1" key="1">
    <citation type="submission" date="2022-11" db="EMBL/GenBank/DDBJ databases">
        <authorList>
            <person name="Petersen C."/>
        </authorList>
    </citation>
    <scope>NUCLEOTIDE SEQUENCE</scope>
    <source>
        <strain evidence="1">IBT 30069</strain>
    </source>
</reference>
<name>A0A9W9EUV6_9EURO</name>
<comment type="caution">
    <text evidence="1">The sequence shown here is derived from an EMBL/GenBank/DDBJ whole genome shotgun (WGS) entry which is preliminary data.</text>
</comment>
<proteinExistence type="predicted"/>
<accession>A0A9W9EUV6</accession>
<dbReference type="AlphaFoldDB" id="A0A9W9EUV6"/>
<sequence length="163" mass="18100">MPGQSVKVKVSSVDGTRVGLSTRDVNQQTGQDLPPQMSIGSGANVYTLCRGIIGKADYDYNKQQNRRMTSPERWEIRQLIAAGVAKASDYPDLEDDYNAMLKGDGSMSLEETLILRFEKKSLLFLMAKPNSLLNCPPYALLKPRFTYTPHLPLWQKCGVGSLS</sequence>
<dbReference type="Proteomes" id="UP001149165">
    <property type="component" value="Unassembled WGS sequence"/>
</dbReference>
<reference evidence="1" key="2">
    <citation type="journal article" date="2023" name="IMA Fungus">
        <title>Comparative genomic study of the Penicillium genus elucidates a diverse pangenome and 15 lateral gene transfer events.</title>
        <authorList>
            <person name="Petersen C."/>
            <person name="Sorensen T."/>
            <person name="Nielsen M.R."/>
            <person name="Sondergaard T.E."/>
            <person name="Sorensen J.L."/>
            <person name="Fitzpatrick D.A."/>
            <person name="Frisvad J.C."/>
            <person name="Nielsen K.L."/>
        </authorList>
    </citation>
    <scope>NUCLEOTIDE SEQUENCE</scope>
    <source>
        <strain evidence="1">IBT 30069</strain>
    </source>
</reference>
<dbReference type="EMBL" id="JAPQKH010000007">
    <property type="protein sequence ID" value="KAJ5088402.1"/>
    <property type="molecule type" value="Genomic_DNA"/>
</dbReference>
<gene>
    <name evidence="1" type="ORF">N7456_012018</name>
</gene>
<evidence type="ECO:0000313" key="2">
    <source>
        <dbReference type="Proteomes" id="UP001149165"/>
    </source>
</evidence>
<organism evidence="1 2">
    <name type="scientific">Penicillium angulare</name>
    <dbReference type="NCBI Taxonomy" id="116970"/>
    <lineage>
        <taxon>Eukaryota</taxon>
        <taxon>Fungi</taxon>
        <taxon>Dikarya</taxon>
        <taxon>Ascomycota</taxon>
        <taxon>Pezizomycotina</taxon>
        <taxon>Eurotiomycetes</taxon>
        <taxon>Eurotiomycetidae</taxon>
        <taxon>Eurotiales</taxon>
        <taxon>Aspergillaceae</taxon>
        <taxon>Penicillium</taxon>
    </lineage>
</organism>
<keyword evidence="2" id="KW-1185">Reference proteome</keyword>
<evidence type="ECO:0000313" key="1">
    <source>
        <dbReference type="EMBL" id="KAJ5088402.1"/>
    </source>
</evidence>